<feature type="compositionally biased region" description="Basic and acidic residues" evidence="1">
    <location>
        <begin position="108"/>
        <end position="117"/>
    </location>
</feature>
<feature type="compositionally biased region" description="Polar residues" evidence="1">
    <location>
        <begin position="98"/>
        <end position="107"/>
    </location>
</feature>
<dbReference type="GeneID" id="25327175"/>
<dbReference type="HOGENOM" id="CLU_2084870_0_0_1"/>
<keyword evidence="3" id="KW-1185">Reference proteome</keyword>
<dbReference type="RefSeq" id="XP_013317205.1">
    <property type="nucleotide sequence ID" value="XM_013461751.1"/>
</dbReference>
<reference evidence="2 3" key="1">
    <citation type="submission" date="2015-01" db="EMBL/GenBank/DDBJ databases">
        <title>The Genome Sequence of Exophiala xenobiotica CBS118157.</title>
        <authorList>
            <consortium name="The Broad Institute Genomics Platform"/>
            <person name="Cuomo C."/>
            <person name="de Hoog S."/>
            <person name="Gorbushina A."/>
            <person name="Stielow B."/>
            <person name="Teixiera M."/>
            <person name="Abouelleil A."/>
            <person name="Chapman S.B."/>
            <person name="Priest M."/>
            <person name="Young S.K."/>
            <person name="Wortman J."/>
            <person name="Nusbaum C."/>
            <person name="Birren B."/>
        </authorList>
    </citation>
    <scope>NUCLEOTIDE SEQUENCE [LARGE SCALE GENOMIC DNA]</scope>
    <source>
        <strain evidence="2 3">CBS 118157</strain>
    </source>
</reference>
<feature type="region of interest" description="Disordered" evidence="1">
    <location>
        <begin position="98"/>
        <end position="117"/>
    </location>
</feature>
<evidence type="ECO:0000256" key="1">
    <source>
        <dbReference type="SAM" id="MobiDB-lite"/>
    </source>
</evidence>
<organism evidence="2 3">
    <name type="scientific">Exophiala xenobiotica</name>
    <dbReference type="NCBI Taxonomy" id="348802"/>
    <lineage>
        <taxon>Eukaryota</taxon>
        <taxon>Fungi</taxon>
        <taxon>Dikarya</taxon>
        <taxon>Ascomycota</taxon>
        <taxon>Pezizomycotina</taxon>
        <taxon>Eurotiomycetes</taxon>
        <taxon>Chaetothyriomycetidae</taxon>
        <taxon>Chaetothyriales</taxon>
        <taxon>Herpotrichiellaceae</taxon>
        <taxon>Exophiala</taxon>
    </lineage>
</organism>
<accession>A0A0D2BVW6</accession>
<dbReference type="Proteomes" id="UP000054342">
    <property type="component" value="Unassembled WGS sequence"/>
</dbReference>
<sequence>MLEEFGRACYSMVDKHIDDGTLQVRSRTLAESSSANGHAQRDKVADKLAVVLVAVRFHQAGEARSEKKHVAGPMSSSGQGQSLLVMAEWRYTGITISHRGNASNDTTQRTDSKLCWL</sequence>
<proteinExistence type="predicted"/>
<evidence type="ECO:0000313" key="2">
    <source>
        <dbReference type="EMBL" id="KIW56621.1"/>
    </source>
</evidence>
<name>A0A0D2BVW6_9EURO</name>
<dbReference type="AlphaFoldDB" id="A0A0D2BVW6"/>
<protein>
    <submittedName>
        <fullName evidence="2">Uncharacterized protein</fullName>
    </submittedName>
</protein>
<dbReference type="EMBL" id="KN847319">
    <property type="protein sequence ID" value="KIW56621.1"/>
    <property type="molecule type" value="Genomic_DNA"/>
</dbReference>
<gene>
    <name evidence="2" type="ORF">PV05_05267</name>
</gene>
<evidence type="ECO:0000313" key="3">
    <source>
        <dbReference type="Proteomes" id="UP000054342"/>
    </source>
</evidence>